<evidence type="ECO:0000259" key="3">
    <source>
        <dbReference type="Pfam" id="PF00128"/>
    </source>
</evidence>
<evidence type="ECO:0000256" key="1">
    <source>
        <dbReference type="ARBA" id="ARBA00022801"/>
    </source>
</evidence>
<dbReference type="EC" id="3.2.1.-" evidence="4"/>
<proteinExistence type="predicted"/>
<organism evidence="4">
    <name type="scientific">Streptococcus pneumoniae</name>
    <dbReference type="NCBI Taxonomy" id="1313"/>
    <lineage>
        <taxon>Bacteria</taxon>
        <taxon>Bacillati</taxon>
        <taxon>Bacillota</taxon>
        <taxon>Bacilli</taxon>
        <taxon>Lactobacillales</taxon>
        <taxon>Streptococcaceae</taxon>
        <taxon>Streptococcus</taxon>
    </lineage>
</organism>
<protein>
    <submittedName>
        <fullName evidence="4">Neopullulanase</fullName>
        <ecNumber evidence="4">3.2.1.-</ecNumber>
    </submittedName>
</protein>
<dbReference type="InterPro" id="IPR017853">
    <property type="entry name" value="GH"/>
</dbReference>
<dbReference type="GO" id="GO:0005975">
    <property type="term" value="P:carbohydrate metabolic process"/>
    <property type="evidence" value="ECO:0007669"/>
    <property type="project" value="InterPro"/>
</dbReference>
<feature type="domain" description="Glycosyl hydrolase family 13 catalytic" evidence="3">
    <location>
        <begin position="4"/>
        <end position="83"/>
    </location>
</feature>
<accession>A0A4G5R4D8</accession>
<dbReference type="Pfam" id="PF00128">
    <property type="entry name" value="Alpha-amylase"/>
    <property type="match status" value="1"/>
</dbReference>
<dbReference type="PANTHER" id="PTHR10357:SF210">
    <property type="entry name" value="MALTODEXTRIN GLUCOSIDASE"/>
    <property type="match status" value="1"/>
</dbReference>
<keyword evidence="1 4" id="KW-0378">Hydrolase</keyword>
<keyword evidence="2 4" id="KW-0326">Glycosidase</keyword>
<dbReference type="EMBL" id="CAATFI010000024">
    <property type="protein sequence ID" value="VNO93647.1"/>
    <property type="molecule type" value="Genomic_DNA"/>
</dbReference>
<dbReference type="InterPro" id="IPR006047">
    <property type="entry name" value="GH13_cat_dom"/>
</dbReference>
<reference evidence="4" key="1">
    <citation type="submission" date="2019-04" db="EMBL/GenBank/DDBJ databases">
        <authorList>
            <consortium name="Pathogen Informatics"/>
        </authorList>
    </citation>
    <scope>NUCLEOTIDE SEQUENCE</scope>
    <source>
        <strain evidence="4">GPSC88</strain>
    </source>
</reference>
<gene>
    <name evidence="4" type="primary">nplT_2</name>
    <name evidence="4" type="ORF">SAMEA2696410_02077</name>
</gene>
<dbReference type="AlphaFoldDB" id="A0A4G5R4D8"/>
<dbReference type="SUPFAM" id="SSF51445">
    <property type="entry name" value="(Trans)glycosidases"/>
    <property type="match status" value="1"/>
</dbReference>
<dbReference type="GO" id="GO:0016798">
    <property type="term" value="F:hydrolase activity, acting on glycosyl bonds"/>
    <property type="evidence" value="ECO:0007669"/>
    <property type="project" value="UniProtKB-KW"/>
</dbReference>
<dbReference type="PANTHER" id="PTHR10357">
    <property type="entry name" value="ALPHA-AMYLASE FAMILY MEMBER"/>
    <property type="match status" value="1"/>
</dbReference>
<name>A0A4G5R4D8_STREE</name>
<evidence type="ECO:0000313" key="4">
    <source>
        <dbReference type="EMBL" id="VNO93647.1"/>
    </source>
</evidence>
<evidence type="ECO:0000256" key="2">
    <source>
        <dbReference type="ARBA" id="ARBA00023295"/>
    </source>
</evidence>
<dbReference type="Gene3D" id="3.20.20.80">
    <property type="entry name" value="Glycosidases"/>
    <property type="match status" value="1"/>
</dbReference>
<sequence>MYYKQQISEVMFNLLDSHDTERILWTANEDVQLVKSALSFFFLQKGTPCIYYGTELALTGGPDPDCRRCMPWERVSSDNDMLNFMKRLIKIRKYASVIISHGKYSLQEIKSDLVALEWKYEGRILKVIFNQSTEDYLLEKEAVALASNCQELENQLVISPDGFVIF</sequence>